<feature type="compositionally biased region" description="Polar residues" evidence="1">
    <location>
        <begin position="21"/>
        <end position="39"/>
    </location>
</feature>
<evidence type="ECO:0000256" key="1">
    <source>
        <dbReference type="SAM" id="MobiDB-lite"/>
    </source>
</evidence>
<accession>A0A8J2NAQ0</accession>
<dbReference type="Pfam" id="PF20516">
    <property type="entry name" value="PDDEXK_12"/>
    <property type="match status" value="1"/>
</dbReference>
<dbReference type="RefSeq" id="XP_043174492.1">
    <property type="nucleotide sequence ID" value="XM_043318557.1"/>
</dbReference>
<dbReference type="AlphaFoldDB" id="A0A8J2NAQ0"/>
<name>A0A8J2NAQ0_9PLEO</name>
<sequence length="440" mass="48437">MLASRPLCRQFATLDCHTYAQTTDASSQQTPSGTAIDTQTTDRDEPVEAGVAALPIAEEGGDYEAVNNTRIAQRSSPRQPNLVALPPASSANNWMSAHTQSQSSWSAHTPADTDSIVTKTTATSSSSKRDHGRSKSPVKSMVDLALLDRKVERVHMAIKDYSDTIRQLMRNIRDIQRGKGMIPHEIRPAVERREDVEAEEWWWSTTSSALSKSKLLVELEMDGRGWNDKVHSLILRQVCMHLAGIEYQNITTARPDPRLVPKTGLAHTESKLVDYALVCDKTLIPPHVVERILADTRNGIDSINHTRDSVQSLRRNPIAVSFETKTPNGSESEALTQLSLWAATHFNRLRTLLPPGKSDVVAMPLPLIMAVGGRYSLLFVIDGSMGQGIRVFGGEAAFGDCASLEGCYQVLAGLRRVGEWVRETWVSWFVGECLRGGGGR</sequence>
<dbReference type="EMBL" id="CAJRGZ010000029">
    <property type="protein sequence ID" value="CAG5184114.1"/>
    <property type="molecule type" value="Genomic_DNA"/>
</dbReference>
<proteinExistence type="predicted"/>
<organism evidence="3 4">
    <name type="scientific">Alternaria atra</name>
    <dbReference type="NCBI Taxonomy" id="119953"/>
    <lineage>
        <taxon>Eukaryota</taxon>
        <taxon>Fungi</taxon>
        <taxon>Dikarya</taxon>
        <taxon>Ascomycota</taxon>
        <taxon>Pezizomycotina</taxon>
        <taxon>Dothideomycetes</taxon>
        <taxon>Pleosporomycetidae</taxon>
        <taxon>Pleosporales</taxon>
        <taxon>Pleosporineae</taxon>
        <taxon>Pleosporaceae</taxon>
        <taxon>Alternaria</taxon>
        <taxon>Alternaria sect. Ulocladioides</taxon>
    </lineage>
</organism>
<dbReference type="InterPro" id="IPR046797">
    <property type="entry name" value="PDDEXK_12"/>
</dbReference>
<protein>
    <recommendedName>
        <fullName evidence="2">PD-(D/E)XK nuclease-like domain-containing protein</fullName>
    </recommendedName>
</protein>
<evidence type="ECO:0000313" key="4">
    <source>
        <dbReference type="Proteomes" id="UP000676310"/>
    </source>
</evidence>
<reference evidence="3" key="1">
    <citation type="submission" date="2021-05" db="EMBL/GenBank/DDBJ databases">
        <authorList>
            <person name="Stam R."/>
        </authorList>
    </citation>
    <scope>NUCLEOTIDE SEQUENCE</scope>
    <source>
        <strain evidence="3">CS162</strain>
    </source>
</reference>
<evidence type="ECO:0000313" key="3">
    <source>
        <dbReference type="EMBL" id="CAG5184114.1"/>
    </source>
</evidence>
<comment type="caution">
    <text evidence="3">The sequence shown here is derived from an EMBL/GenBank/DDBJ whole genome shotgun (WGS) entry which is preliminary data.</text>
</comment>
<gene>
    <name evidence="3" type="ORF">ALTATR162_LOCUS10917</name>
</gene>
<dbReference type="Proteomes" id="UP000676310">
    <property type="component" value="Unassembled WGS sequence"/>
</dbReference>
<keyword evidence="4" id="KW-1185">Reference proteome</keyword>
<feature type="region of interest" description="Disordered" evidence="1">
    <location>
        <begin position="71"/>
        <end position="138"/>
    </location>
</feature>
<feature type="domain" description="PD-(D/E)XK nuclease-like" evidence="2">
    <location>
        <begin position="203"/>
        <end position="425"/>
    </location>
</feature>
<evidence type="ECO:0000259" key="2">
    <source>
        <dbReference type="Pfam" id="PF20516"/>
    </source>
</evidence>
<dbReference type="OrthoDB" id="4161186at2759"/>
<feature type="compositionally biased region" description="Polar residues" evidence="1">
    <location>
        <begin position="89"/>
        <end position="107"/>
    </location>
</feature>
<feature type="region of interest" description="Disordered" evidence="1">
    <location>
        <begin position="21"/>
        <end position="46"/>
    </location>
</feature>
<dbReference type="GeneID" id="67011131"/>